<proteinExistence type="predicted"/>
<evidence type="ECO:0000313" key="1">
    <source>
        <dbReference type="EMBL" id="CAD5961153.1"/>
    </source>
</evidence>
<evidence type="ECO:0000313" key="2">
    <source>
        <dbReference type="Proteomes" id="UP001153761"/>
    </source>
</evidence>
<dbReference type="Proteomes" id="UP001153761">
    <property type="component" value="Chromosome"/>
</dbReference>
<dbReference type="EMBL" id="LR882963">
    <property type="protein sequence ID" value="CAD5961153.1"/>
    <property type="molecule type" value="Genomic_DNA"/>
</dbReference>
<gene>
    <name evidence="1" type="ORF">PANO66_03294</name>
</gene>
<dbReference type="AlphaFoldDB" id="A0AAD1Q5R1"/>
<sequence>MGISNNFIKPSGNIGNIDLTGITGLNTSYRYFKEGYYKFNPNQPAIIIPATENKVNREITINYREDLNPIHSSNCNLYFGNKNQHPKLIKLGGGYLDTSDGGIALVAECSESIIIEIIIRQDTPITYAIGNYLGGLMIPVKVRLAVGTGSNYVDLNQDSYDSDEYQYLINLQKLKNSNSGVTGYKLFDIYSFYPGRSITFDVNITNPAKYGNVAIQLFDPLAVGEVLFAVANDVINLELDNMGEKFIGNLTRNALYKDVVAEKATFYPDFSRHVGRFVAQNINNANAYDTAIIKNYIPNAIDPLSGGTFVLTGDF</sequence>
<reference evidence="1" key="1">
    <citation type="submission" date="2020-09" db="EMBL/GenBank/DDBJ databases">
        <authorList>
            <person name="Blom J."/>
        </authorList>
    </citation>
    <scope>NUCLEOTIDE SEQUENCE</scope>
    <source>
        <strain evidence="1">No.66</strain>
    </source>
</reference>
<organism evidence="1 2">
    <name type="scientific">Planktothrix agardhii</name>
    <name type="common">Oscillatoria agardhii</name>
    <dbReference type="NCBI Taxonomy" id="1160"/>
    <lineage>
        <taxon>Bacteria</taxon>
        <taxon>Bacillati</taxon>
        <taxon>Cyanobacteriota</taxon>
        <taxon>Cyanophyceae</taxon>
        <taxon>Oscillatoriophycideae</taxon>
        <taxon>Oscillatoriales</taxon>
        <taxon>Microcoleaceae</taxon>
        <taxon>Planktothrix</taxon>
    </lineage>
</organism>
<accession>A0AAD1Q5R1</accession>
<dbReference type="RefSeq" id="WP_254032508.1">
    <property type="nucleotide sequence ID" value="NZ_LR882963.1"/>
</dbReference>
<name>A0AAD1Q5R1_PLAAG</name>
<protein>
    <submittedName>
        <fullName evidence="1">Uncharacterized protein</fullName>
    </submittedName>
</protein>